<evidence type="ECO:0000256" key="2">
    <source>
        <dbReference type="SAM" id="SignalP"/>
    </source>
</evidence>
<dbReference type="SUPFAM" id="SSF46785">
    <property type="entry name" value="Winged helix' DNA-binding domain"/>
    <property type="match status" value="1"/>
</dbReference>
<dbReference type="PANTHER" id="PTHR16206">
    <property type="entry name" value="DEP DOMAIN-CONTAINING"/>
    <property type="match status" value="1"/>
</dbReference>
<keyword evidence="2" id="KW-0732">Signal</keyword>
<dbReference type="PROSITE" id="PS50186">
    <property type="entry name" value="DEP"/>
    <property type="match status" value="1"/>
</dbReference>
<dbReference type="CDD" id="cd04446">
    <property type="entry name" value="DEP_DEPDC4"/>
    <property type="match status" value="1"/>
</dbReference>
<dbReference type="Ensembl" id="ENSGMOT00000057664.1">
    <property type="protein sequence ID" value="ENSGMOP00000062497.1"/>
    <property type="gene ID" value="ENSGMOG00000025690.1"/>
</dbReference>
<dbReference type="Gene3D" id="1.10.10.10">
    <property type="entry name" value="Winged helix-like DNA-binding domain superfamily/Winged helix DNA-binding domain"/>
    <property type="match status" value="1"/>
</dbReference>
<dbReference type="AlphaFoldDB" id="A0A8C5CI75"/>
<dbReference type="SMART" id="SM00049">
    <property type="entry name" value="DEP"/>
    <property type="match status" value="1"/>
</dbReference>
<feature type="signal peptide" evidence="2">
    <location>
        <begin position="1"/>
        <end position="21"/>
    </location>
</feature>
<keyword evidence="5" id="KW-1185">Reference proteome</keyword>
<protein>
    <recommendedName>
        <fullName evidence="3">DEP domain-containing protein</fullName>
    </recommendedName>
</protein>
<accession>A0A8C5CI75</accession>
<reference evidence="4" key="1">
    <citation type="submission" date="2025-08" db="UniProtKB">
        <authorList>
            <consortium name="Ensembl"/>
        </authorList>
    </citation>
    <scope>IDENTIFICATION</scope>
</reference>
<dbReference type="InterPro" id="IPR000591">
    <property type="entry name" value="DEP_dom"/>
</dbReference>
<dbReference type="GeneTree" id="ENSGT00950000182976"/>
<evidence type="ECO:0000313" key="4">
    <source>
        <dbReference type="Ensembl" id="ENSGMOP00000062497.1"/>
    </source>
</evidence>
<dbReference type="Pfam" id="PF00610">
    <property type="entry name" value="DEP"/>
    <property type="match status" value="1"/>
</dbReference>
<dbReference type="GO" id="GO:0035556">
    <property type="term" value="P:intracellular signal transduction"/>
    <property type="evidence" value="ECO:0007669"/>
    <property type="project" value="InterPro"/>
</dbReference>
<feature type="region of interest" description="Disordered" evidence="1">
    <location>
        <begin position="184"/>
        <end position="218"/>
    </location>
</feature>
<feature type="domain" description="DEP" evidence="3">
    <location>
        <begin position="86"/>
        <end position="176"/>
    </location>
</feature>
<dbReference type="PANTHER" id="PTHR16206:SF10">
    <property type="entry name" value="DEP DOMAIN-CONTAINING PROTEIN 4"/>
    <property type="match status" value="1"/>
</dbReference>
<evidence type="ECO:0000256" key="1">
    <source>
        <dbReference type="SAM" id="MobiDB-lite"/>
    </source>
</evidence>
<evidence type="ECO:0000313" key="5">
    <source>
        <dbReference type="Proteomes" id="UP000694546"/>
    </source>
</evidence>
<sequence length="590" mass="65745">MCVFFCCTLCINVFRFGLWMAHSHIPCNAFPKNSPQRKKPVMMAVDLTPRFRRLNSQTRSFRENIQIGLSGPFRATHLWQNIIQALQAQVEVRSRRKHLRVHADCFTGSDAVDAVLSYLMQNVVFCASEVSRLKAARLCQALMEAKVFEPVGTKLFRRDKDTAFEDGSCSLYRFLECKSLSSSLSKDCDSENVTPGELESKKKKASRQHEPRTFSNPLAVGPSERGVARLLRRINLQPSLALALDNRAPSSSSFLSKAALEALWRQQTLLQLLQVVELPMLECILSSPPRARAAQACPRRPGSGHQDLVLSNTCLERDLHQMLHLPRLDDWLLAAADCLELLPDRLIVAVGGQLAAATGAGPGGAAAAGEGPKRLLFDVIAKHYGGQETGPLLAGRYSDVHVAIHGLLERGEEAAALKASQLCLRLLDASGRDQLRRLLAFMAQAAAPHACRLHRQIPNRMLVSRTFQKAVVRNRELSPAQSQALLLFLMDHHTRLFKTPSCVIEAVRKTLRDMQKGKDPDSIGTFAFCQQVSPQQYEDQREASTLQSLKRLLSDVVLSDGLPAKERSWLVKEFQKHHPVVFLQHFSGTY</sequence>
<proteinExistence type="predicted"/>
<evidence type="ECO:0000259" key="3">
    <source>
        <dbReference type="PROSITE" id="PS50186"/>
    </source>
</evidence>
<dbReference type="Proteomes" id="UP000694546">
    <property type="component" value="Chromosome 4"/>
</dbReference>
<reference evidence="4" key="2">
    <citation type="submission" date="2025-09" db="UniProtKB">
        <authorList>
            <consortium name="Ensembl"/>
        </authorList>
    </citation>
    <scope>IDENTIFICATION</scope>
</reference>
<feature type="chain" id="PRO_5046651510" description="DEP domain-containing protein" evidence="2">
    <location>
        <begin position="22"/>
        <end position="590"/>
    </location>
</feature>
<organism evidence="4 5">
    <name type="scientific">Gadus morhua</name>
    <name type="common">Atlantic cod</name>
    <dbReference type="NCBI Taxonomy" id="8049"/>
    <lineage>
        <taxon>Eukaryota</taxon>
        <taxon>Metazoa</taxon>
        <taxon>Chordata</taxon>
        <taxon>Craniata</taxon>
        <taxon>Vertebrata</taxon>
        <taxon>Euteleostomi</taxon>
        <taxon>Actinopterygii</taxon>
        <taxon>Neopterygii</taxon>
        <taxon>Teleostei</taxon>
        <taxon>Neoteleostei</taxon>
        <taxon>Acanthomorphata</taxon>
        <taxon>Zeiogadaria</taxon>
        <taxon>Gadariae</taxon>
        <taxon>Gadiformes</taxon>
        <taxon>Gadoidei</taxon>
        <taxon>Gadidae</taxon>
        <taxon>Gadus</taxon>
    </lineage>
</organism>
<dbReference type="InterPro" id="IPR036390">
    <property type="entry name" value="WH_DNA-bd_sf"/>
</dbReference>
<dbReference type="InterPro" id="IPR036388">
    <property type="entry name" value="WH-like_DNA-bd_sf"/>
</dbReference>
<dbReference type="CDD" id="cd04405">
    <property type="entry name" value="RhoGAP_BRCC3-like"/>
    <property type="match status" value="1"/>
</dbReference>
<dbReference type="OMA" id="LMQNVVF"/>
<name>A0A8C5CI75_GADMO</name>